<proteinExistence type="predicted"/>
<organism evidence="1 2">
    <name type="scientific">Hymenoscyphus albidus</name>
    <dbReference type="NCBI Taxonomy" id="595503"/>
    <lineage>
        <taxon>Eukaryota</taxon>
        <taxon>Fungi</taxon>
        <taxon>Dikarya</taxon>
        <taxon>Ascomycota</taxon>
        <taxon>Pezizomycotina</taxon>
        <taxon>Leotiomycetes</taxon>
        <taxon>Helotiales</taxon>
        <taxon>Helotiaceae</taxon>
        <taxon>Hymenoscyphus</taxon>
    </lineage>
</organism>
<protein>
    <submittedName>
        <fullName evidence="1">Uncharacterized protein</fullName>
    </submittedName>
</protein>
<reference evidence="1" key="1">
    <citation type="submission" date="2021-07" db="EMBL/GenBank/DDBJ databases">
        <authorList>
            <person name="Durling M."/>
        </authorList>
    </citation>
    <scope>NUCLEOTIDE SEQUENCE</scope>
</reference>
<sequence length="88" mass="10006">MIRTFGQARVPRAPFEVDYFDLCSLKKWLVPDRLVDFNFKVKLLLVQVFAEIEALAKFLSLGSSNGSVPEINTSNKFTQNSLAVFKHL</sequence>
<dbReference type="AlphaFoldDB" id="A0A9N9LUU8"/>
<dbReference type="Proteomes" id="UP000701801">
    <property type="component" value="Unassembled WGS sequence"/>
</dbReference>
<evidence type="ECO:0000313" key="2">
    <source>
        <dbReference type="Proteomes" id="UP000701801"/>
    </source>
</evidence>
<gene>
    <name evidence="1" type="ORF">HYALB_00012970</name>
</gene>
<name>A0A9N9LUU8_9HELO</name>
<dbReference type="EMBL" id="CAJVRM010000497">
    <property type="protein sequence ID" value="CAG8981619.1"/>
    <property type="molecule type" value="Genomic_DNA"/>
</dbReference>
<accession>A0A9N9LUU8</accession>
<comment type="caution">
    <text evidence="1">The sequence shown here is derived from an EMBL/GenBank/DDBJ whole genome shotgun (WGS) entry which is preliminary data.</text>
</comment>
<keyword evidence="2" id="KW-1185">Reference proteome</keyword>
<evidence type="ECO:0000313" key="1">
    <source>
        <dbReference type="EMBL" id="CAG8981619.1"/>
    </source>
</evidence>